<dbReference type="Pfam" id="PF13561">
    <property type="entry name" value="adh_short_C2"/>
    <property type="match status" value="1"/>
</dbReference>
<dbReference type="PRINTS" id="PR00081">
    <property type="entry name" value="GDHRDH"/>
</dbReference>
<protein>
    <submittedName>
        <fullName evidence="2">SDR family oxidoreductase</fullName>
    </submittedName>
</protein>
<evidence type="ECO:0000313" key="2">
    <source>
        <dbReference type="EMBL" id="MEJ8853228.1"/>
    </source>
</evidence>
<dbReference type="PANTHER" id="PTHR42898">
    <property type="entry name" value="TROPINONE REDUCTASE"/>
    <property type="match status" value="1"/>
</dbReference>
<name>A0ABU8X096_9BURK</name>
<keyword evidence="1" id="KW-0560">Oxidoreductase</keyword>
<keyword evidence="3" id="KW-1185">Reference proteome</keyword>
<dbReference type="RefSeq" id="WP_340333328.1">
    <property type="nucleotide sequence ID" value="NZ_JBBKZS010000001.1"/>
</dbReference>
<dbReference type="EMBL" id="JBBKZS010000001">
    <property type="protein sequence ID" value="MEJ8853228.1"/>
    <property type="molecule type" value="Genomic_DNA"/>
</dbReference>
<dbReference type="PANTHER" id="PTHR42898:SF6">
    <property type="entry name" value="NADP-DEPENDENT MANNITOL DEHYDROGENASE"/>
    <property type="match status" value="1"/>
</dbReference>
<dbReference type="InterPro" id="IPR036291">
    <property type="entry name" value="NAD(P)-bd_dom_sf"/>
</dbReference>
<dbReference type="InterPro" id="IPR045000">
    <property type="entry name" value="TR"/>
</dbReference>
<evidence type="ECO:0000313" key="3">
    <source>
        <dbReference type="Proteomes" id="UP001367030"/>
    </source>
</evidence>
<dbReference type="SUPFAM" id="SSF51735">
    <property type="entry name" value="NAD(P)-binding Rossmann-fold domains"/>
    <property type="match status" value="1"/>
</dbReference>
<dbReference type="Proteomes" id="UP001367030">
    <property type="component" value="Unassembled WGS sequence"/>
</dbReference>
<comment type="caution">
    <text evidence="2">The sequence shown here is derived from an EMBL/GenBank/DDBJ whole genome shotgun (WGS) entry which is preliminary data.</text>
</comment>
<proteinExistence type="predicted"/>
<reference evidence="2 3" key="1">
    <citation type="submission" date="2024-03" db="EMBL/GenBank/DDBJ databases">
        <title>Novel species of the genus Variovorax.</title>
        <authorList>
            <person name="Liu Q."/>
            <person name="Xin Y.-H."/>
        </authorList>
    </citation>
    <scope>NUCLEOTIDE SEQUENCE [LARGE SCALE GENOMIC DNA]</scope>
    <source>
        <strain evidence="2 3">KACC 18901</strain>
    </source>
</reference>
<organism evidence="2 3">
    <name type="scientific">Variovorax robiniae</name>
    <dbReference type="NCBI Taxonomy" id="1836199"/>
    <lineage>
        <taxon>Bacteria</taxon>
        <taxon>Pseudomonadati</taxon>
        <taxon>Pseudomonadota</taxon>
        <taxon>Betaproteobacteria</taxon>
        <taxon>Burkholderiales</taxon>
        <taxon>Comamonadaceae</taxon>
        <taxon>Variovorax</taxon>
    </lineage>
</organism>
<gene>
    <name evidence="2" type="ORF">WKW79_01530</name>
</gene>
<dbReference type="Gene3D" id="3.40.50.720">
    <property type="entry name" value="NAD(P)-binding Rossmann-like Domain"/>
    <property type="match status" value="1"/>
</dbReference>
<accession>A0ABU8X096</accession>
<sequence length="101" mass="10500">MAIRYVVAEADAEGIHAIDARSLQGVRVNSVAPGLIRTPLAEELLGNEGFMARRLASTPLRRVGEPDEIAGVVVILASRAGGFITGQNLVVDGGTTMSDGN</sequence>
<evidence type="ECO:0000256" key="1">
    <source>
        <dbReference type="ARBA" id="ARBA00023002"/>
    </source>
</evidence>
<dbReference type="InterPro" id="IPR002347">
    <property type="entry name" value="SDR_fam"/>
</dbReference>